<reference evidence="2" key="2">
    <citation type="journal article" date="2015" name="Fish Shellfish Immunol.">
        <title>Early steps in the European eel (Anguilla anguilla)-Vibrio vulnificus interaction in the gills: Role of the RtxA13 toxin.</title>
        <authorList>
            <person name="Callol A."/>
            <person name="Pajuelo D."/>
            <person name="Ebbesson L."/>
            <person name="Teles M."/>
            <person name="MacKenzie S."/>
            <person name="Amaro C."/>
        </authorList>
    </citation>
    <scope>NUCLEOTIDE SEQUENCE</scope>
</reference>
<evidence type="ECO:0000256" key="1">
    <source>
        <dbReference type="SAM" id="Phobius"/>
    </source>
</evidence>
<keyword evidence="1" id="KW-0472">Membrane</keyword>
<accession>A0A0E9UAT8</accession>
<protein>
    <submittedName>
        <fullName evidence="2">Uncharacterized protein</fullName>
    </submittedName>
</protein>
<dbReference type="AlphaFoldDB" id="A0A0E9UAT8"/>
<keyword evidence="1" id="KW-1133">Transmembrane helix</keyword>
<sequence length="41" mass="4740">MNVGLLNPWHTALFLFLSLFLFVAHEIMKDFDRFGGVNTNI</sequence>
<name>A0A0E9UAT8_ANGAN</name>
<dbReference type="EMBL" id="GBXM01046489">
    <property type="protein sequence ID" value="JAH62088.1"/>
    <property type="molecule type" value="Transcribed_RNA"/>
</dbReference>
<keyword evidence="1" id="KW-0812">Transmembrane</keyword>
<feature type="transmembrane region" description="Helical" evidence="1">
    <location>
        <begin position="6"/>
        <end position="24"/>
    </location>
</feature>
<evidence type="ECO:0000313" key="2">
    <source>
        <dbReference type="EMBL" id="JAH62088.1"/>
    </source>
</evidence>
<proteinExistence type="predicted"/>
<reference evidence="2" key="1">
    <citation type="submission" date="2014-11" db="EMBL/GenBank/DDBJ databases">
        <authorList>
            <person name="Amaro Gonzalez C."/>
        </authorList>
    </citation>
    <scope>NUCLEOTIDE SEQUENCE</scope>
</reference>
<organism evidence="2">
    <name type="scientific">Anguilla anguilla</name>
    <name type="common">European freshwater eel</name>
    <name type="synonym">Muraena anguilla</name>
    <dbReference type="NCBI Taxonomy" id="7936"/>
    <lineage>
        <taxon>Eukaryota</taxon>
        <taxon>Metazoa</taxon>
        <taxon>Chordata</taxon>
        <taxon>Craniata</taxon>
        <taxon>Vertebrata</taxon>
        <taxon>Euteleostomi</taxon>
        <taxon>Actinopterygii</taxon>
        <taxon>Neopterygii</taxon>
        <taxon>Teleostei</taxon>
        <taxon>Anguilliformes</taxon>
        <taxon>Anguillidae</taxon>
        <taxon>Anguilla</taxon>
    </lineage>
</organism>